<gene>
    <name evidence="4" type="ORF">REIFOR_01291</name>
</gene>
<protein>
    <submittedName>
        <fullName evidence="4">NADPH-dependent methylglyoxal reductase (D-lactaldehyde dehydrogenase)</fullName>
    </submittedName>
</protein>
<dbReference type="InterPro" id="IPR050425">
    <property type="entry name" value="NAD(P)_dehydrat-like"/>
</dbReference>
<dbReference type="GO" id="GO:0016616">
    <property type="term" value="F:oxidoreductase activity, acting on the CH-OH group of donors, NAD or NADP as acceptor"/>
    <property type="evidence" value="ECO:0007669"/>
    <property type="project" value="TreeGrafter"/>
</dbReference>
<proteinExistence type="inferred from homology"/>
<comment type="similarity">
    <text evidence="2">Belongs to the NAD(P)-dependent epimerase/dehydratase family. Dihydroflavonol-4-reductase subfamily.</text>
</comment>
<dbReference type="FunFam" id="3.40.50.720:FF:000336">
    <property type="entry name" value="Aldehyde reductase"/>
    <property type="match status" value="1"/>
</dbReference>
<evidence type="ECO:0000256" key="2">
    <source>
        <dbReference type="ARBA" id="ARBA00023445"/>
    </source>
</evidence>
<dbReference type="EMBL" id="CP011797">
    <property type="protein sequence ID" value="ATX76437.1"/>
    <property type="molecule type" value="Genomic_DNA"/>
</dbReference>
<dbReference type="PANTHER" id="PTHR10366:SF564">
    <property type="entry name" value="STEROL-4-ALPHA-CARBOXYLATE 3-DEHYDROGENASE, DECARBOXYLATING"/>
    <property type="match status" value="1"/>
</dbReference>
<dbReference type="SUPFAM" id="SSF51735">
    <property type="entry name" value="NAD(P)-binding Rossmann-fold domains"/>
    <property type="match status" value="1"/>
</dbReference>
<name>A0A2K8KNR4_9GAMM</name>
<dbReference type="InterPro" id="IPR001509">
    <property type="entry name" value="Epimerase_deHydtase"/>
</dbReference>
<evidence type="ECO:0000259" key="3">
    <source>
        <dbReference type="Pfam" id="PF01370"/>
    </source>
</evidence>
<evidence type="ECO:0000313" key="5">
    <source>
        <dbReference type="Proteomes" id="UP000229757"/>
    </source>
</evidence>
<accession>A0A2K8KNR4</accession>
<reference evidence="4 5" key="1">
    <citation type="journal article" date="2017" name="Environ. Microbiol.">
        <title>Genomic and physiological analyses of 'Reinekea forsetii' reveal a versatile opportunistic lifestyle during spring algae blooms.</title>
        <authorList>
            <person name="Avci B."/>
            <person name="Hahnke R.L."/>
            <person name="Chafee M."/>
            <person name="Fischer T."/>
            <person name="Gruber-Vodicka H."/>
            <person name="Tegetmeyer H.E."/>
            <person name="Harder J."/>
            <person name="Fuchs B.M."/>
            <person name="Amann R.I."/>
            <person name="Teeling H."/>
        </authorList>
    </citation>
    <scope>NUCLEOTIDE SEQUENCE [LARGE SCALE GENOMIC DNA]</scope>
    <source>
        <strain evidence="4 5">Hel1_31_D35</strain>
    </source>
</reference>
<dbReference type="Pfam" id="PF01370">
    <property type="entry name" value="Epimerase"/>
    <property type="match status" value="1"/>
</dbReference>
<keyword evidence="5" id="KW-1185">Reference proteome</keyword>
<feature type="domain" description="NAD-dependent epimerase/dehydratase" evidence="3">
    <location>
        <begin position="9"/>
        <end position="248"/>
    </location>
</feature>
<evidence type="ECO:0000313" key="4">
    <source>
        <dbReference type="EMBL" id="ATX76437.1"/>
    </source>
</evidence>
<dbReference type="PANTHER" id="PTHR10366">
    <property type="entry name" value="NAD DEPENDENT EPIMERASE/DEHYDRATASE"/>
    <property type="match status" value="1"/>
</dbReference>
<dbReference type="Gene3D" id="3.40.50.720">
    <property type="entry name" value="NAD(P)-binding Rossmann-like Domain"/>
    <property type="match status" value="1"/>
</dbReference>
<dbReference type="InterPro" id="IPR036291">
    <property type="entry name" value="NAD(P)-bd_dom_sf"/>
</dbReference>
<organism evidence="4 5">
    <name type="scientific">Reinekea forsetii</name>
    <dbReference type="NCBI Taxonomy" id="1336806"/>
    <lineage>
        <taxon>Bacteria</taxon>
        <taxon>Pseudomonadati</taxon>
        <taxon>Pseudomonadota</taxon>
        <taxon>Gammaproteobacteria</taxon>
        <taxon>Oceanospirillales</taxon>
        <taxon>Saccharospirillaceae</taxon>
        <taxon>Reinekea</taxon>
    </lineage>
</organism>
<keyword evidence="1" id="KW-0560">Oxidoreductase</keyword>
<evidence type="ECO:0000256" key="1">
    <source>
        <dbReference type="ARBA" id="ARBA00023002"/>
    </source>
</evidence>
<dbReference type="Proteomes" id="UP000229757">
    <property type="component" value="Chromosome"/>
</dbReference>
<dbReference type="AlphaFoldDB" id="A0A2K8KNR4"/>
<dbReference type="CDD" id="cd05227">
    <property type="entry name" value="AR_SDR_e"/>
    <property type="match status" value="1"/>
</dbReference>
<dbReference type="KEGG" id="rfo:REIFOR_01291"/>
<sequence length="341" mass="36718">MSYMSNEKVLLTGISGFIGLHCAQQLLNAGFDVRGSVRNASKEKEVRETLSAASVDTTNLSIVELDLTSDKGWDDAATGCDYVMHVASPFAIANPKTEDEMFIPAVEGTLRALRAGQKAGVKRVVLTSSVVAMFGSMKTGTFGPKDWTDTTSVQVNTYAKSKTLAEKAAWDFIENQAGETPMEMVSVNPGGVFGPPLGRDITGQSMAMLDQMLRGKMPMLPKMSFPMVDVRDVAKLHVQAMTTADAAGKRIVASTAQPGSFIEAAQILKDQGYKGPSTRVAPSSLLRFVALFDREVKGMVGMLDMNLMADNAQTLSLFNWTPIEFKQSVLDAAAAVQDITR</sequence>